<keyword evidence="2 6" id="KW-0479">Metal-binding</keyword>
<dbReference type="AlphaFoldDB" id="R4Z1D1"/>
<dbReference type="PANTHER" id="PTHR10173">
    <property type="entry name" value="METHIONINE SULFOXIDE REDUCTASE"/>
    <property type="match status" value="1"/>
</dbReference>
<dbReference type="EMBL" id="CANL01000034">
    <property type="protein sequence ID" value="CCM64475.1"/>
    <property type="molecule type" value="Genomic_DNA"/>
</dbReference>
<evidence type="ECO:0000256" key="3">
    <source>
        <dbReference type="ARBA" id="ARBA00022833"/>
    </source>
</evidence>
<dbReference type="Gene3D" id="2.170.150.20">
    <property type="entry name" value="Peptide methionine sulfoxide reductase"/>
    <property type="match status" value="1"/>
</dbReference>
<dbReference type="PANTHER" id="PTHR10173:SF52">
    <property type="entry name" value="METHIONINE-R-SULFOXIDE REDUCTASE B1"/>
    <property type="match status" value="1"/>
</dbReference>
<comment type="catalytic activity">
    <reaction evidence="5 6">
        <text>L-methionyl-[protein] + [thioredoxin]-disulfide + H2O = L-methionyl-(R)-S-oxide-[protein] + [thioredoxin]-dithiol</text>
        <dbReference type="Rhea" id="RHEA:24164"/>
        <dbReference type="Rhea" id="RHEA-COMP:10698"/>
        <dbReference type="Rhea" id="RHEA-COMP:10700"/>
        <dbReference type="Rhea" id="RHEA-COMP:12313"/>
        <dbReference type="Rhea" id="RHEA-COMP:12314"/>
        <dbReference type="ChEBI" id="CHEBI:15377"/>
        <dbReference type="ChEBI" id="CHEBI:16044"/>
        <dbReference type="ChEBI" id="CHEBI:29950"/>
        <dbReference type="ChEBI" id="CHEBI:45764"/>
        <dbReference type="ChEBI" id="CHEBI:50058"/>
        <dbReference type="EC" id="1.8.4.12"/>
    </reaction>
</comment>
<evidence type="ECO:0000313" key="9">
    <source>
        <dbReference type="Proteomes" id="UP000018291"/>
    </source>
</evidence>
<dbReference type="HAMAP" id="MF_01400">
    <property type="entry name" value="MsrB"/>
    <property type="match status" value="1"/>
</dbReference>
<dbReference type="PROSITE" id="PS51790">
    <property type="entry name" value="MSRB"/>
    <property type="match status" value="1"/>
</dbReference>
<comment type="caution">
    <text evidence="8">The sequence shown here is derived from an EMBL/GenBank/DDBJ whole genome shotgun (WGS) entry which is preliminary data.</text>
</comment>
<dbReference type="GO" id="GO:0006979">
    <property type="term" value="P:response to oxidative stress"/>
    <property type="evidence" value="ECO:0007669"/>
    <property type="project" value="InterPro"/>
</dbReference>
<dbReference type="InterPro" id="IPR028427">
    <property type="entry name" value="Met_Sox_Rdtase_MsrB"/>
</dbReference>
<dbReference type="HOGENOM" id="CLU_031040_8_5_11"/>
<evidence type="ECO:0000313" key="8">
    <source>
        <dbReference type="EMBL" id="CCM64475.1"/>
    </source>
</evidence>
<dbReference type="SUPFAM" id="SSF51316">
    <property type="entry name" value="Mss4-like"/>
    <property type="match status" value="1"/>
</dbReference>
<dbReference type="EC" id="1.8.4.12" evidence="6"/>
<feature type="active site" description="Nucleophile" evidence="6">
    <location>
        <position position="126"/>
    </location>
</feature>
<feature type="domain" description="MsrB" evidence="7">
    <location>
        <begin position="15"/>
        <end position="137"/>
    </location>
</feature>
<keyword evidence="9" id="KW-1185">Reference proteome</keyword>
<evidence type="ECO:0000256" key="1">
    <source>
        <dbReference type="ARBA" id="ARBA00007174"/>
    </source>
</evidence>
<dbReference type="InterPro" id="IPR011057">
    <property type="entry name" value="Mss4-like_sf"/>
</dbReference>
<dbReference type="Proteomes" id="UP000018291">
    <property type="component" value="Unassembled WGS sequence"/>
</dbReference>
<dbReference type="GO" id="GO:0005737">
    <property type="term" value="C:cytoplasm"/>
    <property type="evidence" value="ECO:0007669"/>
    <property type="project" value="TreeGrafter"/>
</dbReference>
<sequence length="138" mass="15229">MSNDKTTKAGTTFDAASLKERLTPEQYDVTQNAGTERAFSGAYWDSTDAGVYRCVVCNTELFDSETKFDAGCGWPSFFAELGEGRVRRIEDRSHGMVRVEARCANCDAHLGHVFPDGPRPTGERYCMNSASLTLEPTD</sequence>
<evidence type="ECO:0000256" key="5">
    <source>
        <dbReference type="ARBA" id="ARBA00048488"/>
    </source>
</evidence>
<dbReference type="eggNOG" id="COG0229">
    <property type="taxonomic scope" value="Bacteria"/>
</dbReference>
<organism evidence="8 9">
    <name type="scientific">Candidatus Neomicrothrix parvicella RN1</name>
    <dbReference type="NCBI Taxonomy" id="1229780"/>
    <lineage>
        <taxon>Bacteria</taxon>
        <taxon>Bacillati</taxon>
        <taxon>Actinomycetota</taxon>
        <taxon>Acidimicrobiia</taxon>
        <taxon>Acidimicrobiales</taxon>
        <taxon>Microthrixaceae</taxon>
        <taxon>Candidatus Neomicrothrix</taxon>
    </lineage>
</organism>
<dbReference type="GO" id="GO:0030091">
    <property type="term" value="P:protein repair"/>
    <property type="evidence" value="ECO:0007669"/>
    <property type="project" value="InterPro"/>
</dbReference>
<name>R4Z1D1_9ACTN</name>
<dbReference type="Pfam" id="PF01641">
    <property type="entry name" value="SelR"/>
    <property type="match status" value="1"/>
</dbReference>
<dbReference type="RefSeq" id="WP_012228601.1">
    <property type="nucleotide sequence ID" value="NZ_HG422565.1"/>
</dbReference>
<protein>
    <recommendedName>
        <fullName evidence="6">Peptide methionine sulfoxide reductase MsrB</fullName>
        <ecNumber evidence="6">1.8.4.12</ecNumber>
    </recommendedName>
    <alternativeName>
        <fullName evidence="6">Peptide-methionine (R)-S-oxide reductase</fullName>
    </alternativeName>
</protein>
<comment type="similarity">
    <text evidence="1 6">Belongs to the MsrB Met sulfoxide reductase family.</text>
</comment>
<dbReference type="InterPro" id="IPR002579">
    <property type="entry name" value="Met_Sox_Rdtase_MsrB_dom"/>
</dbReference>
<feature type="binding site" evidence="6">
    <location>
        <position position="106"/>
    </location>
    <ligand>
        <name>Zn(2+)</name>
        <dbReference type="ChEBI" id="CHEBI:29105"/>
    </ligand>
</feature>
<keyword evidence="4 6" id="KW-0560">Oxidoreductase</keyword>
<feature type="binding site" evidence="6">
    <location>
        <position position="103"/>
    </location>
    <ligand>
        <name>Zn(2+)</name>
        <dbReference type="ChEBI" id="CHEBI:29105"/>
    </ligand>
</feature>
<evidence type="ECO:0000256" key="6">
    <source>
        <dbReference type="HAMAP-Rule" id="MF_01400"/>
    </source>
</evidence>
<feature type="binding site" evidence="6">
    <location>
        <position position="57"/>
    </location>
    <ligand>
        <name>Zn(2+)</name>
        <dbReference type="ChEBI" id="CHEBI:29105"/>
    </ligand>
</feature>
<proteinExistence type="inferred from homology"/>
<dbReference type="OrthoDB" id="9785497at2"/>
<evidence type="ECO:0000259" key="7">
    <source>
        <dbReference type="PROSITE" id="PS51790"/>
    </source>
</evidence>
<dbReference type="GO" id="GO:0008270">
    <property type="term" value="F:zinc ion binding"/>
    <property type="evidence" value="ECO:0007669"/>
    <property type="project" value="UniProtKB-UniRule"/>
</dbReference>
<comment type="cofactor">
    <cofactor evidence="6">
        <name>Zn(2+)</name>
        <dbReference type="ChEBI" id="CHEBI:29105"/>
    </cofactor>
    <text evidence="6">Binds 1 zinc ion per subunit. The zinc ion is important for the structural integrity of the protein.</text>
</comment>
<dbReference type="GO" id="GO:0033743">
    <property type="term" value="F:peptide-methionine (R)-S-oxide reductase activity"/>
    <property type="evidence" value="ECO:0007669"/>
    <property type="project" value="UniProtKB-UniRule"/>
</dbReference>
<dbReference type="STRING" id="1229780.BN381_40089"/>
<dbReference type="FunFam" id="2.170.150.20:FF:000001">
    <property type="entry name" value="Peptide methionine sulfoxide reductase MsrB"/>
    <property type="match status" value="1"/>
</dbReference>
<reference evidence="8 9" key="1">
    <citation type="journal article" date="2013" name="ISME J.">
        <title>Metabolic model for the filamentous 'Candidatus Microthrix parvicella' based on genomic and metagenomic analyses.</title>
        <authorList>
            <person name="Jon McIlroy S."/>
            <person name="Kristiansen R."/>
            <person name="Albertsen M."/>
            <person name="Michael Karst S."/>
            <person name="Rossetti S."/>
            <person name="Lund Nielsen J."/>
            <person name="Tandoi V."/>
            <person name="James Seviour R."/>
            <person name="Nielsen P.H."/>
        </authorList>
    </citation>
    <scope>NUCLEOTIDE SEQUENCE [LARGE SCALE GENOMIC DNA]</scope>
    <source>
        <strain evidence="8 9">RN1</strain>
    </source>
</reference>
<gene>
    <name evidence="6 8" type="primary">msrB</name>
    <name evidence="8" type="ORF">BN381_40089</name>
</gene>
<dbReference type="NCBIfam" id="TIGR00357">
    <property type="entry name" value="peptide-methionine (R)-S-oxide reductase MsrB"/>
    <property type="match status" value="1"/>
</dbReference>
<feature type="binding site" evidence="6">
    <location>
        <position position="54"/>
    </location>
    <ligand>
        <name>Zn(2+)</name>
        <dbReference type="ChEBI" id="CHEBI:29105"/>
    </ligand>
</feature>
<evidence type="ECO:0000256" key="4">
    <source>
        <dbReference type="ARBA" id="ARBA00023002"/>
    </source>
</evidence>
<accession>R4Z1D1</accession>
<evidence type="ECO:0000256" key="2">
    <source>
        <dbReference type="ARBA" id="ARBA00022723"/>
    </source>
</evidence>
<keyword evidence="3 6" id="KW-0862">Zinc</keyword>